<feature type="signal peptide" evidence="1">
    <location>
        <begin position="1"/>
        <end position="16"/>
    </location>
</feature>
<dbReference type="RefSeq" id="XP_033398280.1">
    <property type="nucleotide sequence ID" value="XM_033538979.1"/>
</dbReference>
<name>A0A6A6BG67_9PEZI</name>
<feature type="domain" description="Dystroglycan-type cadherin-like" evidence="2">
    <location>
        <begin position="127"/>
        <end position="229"/>
    </location>
</feature>
<dbReference type="GeneID" id="54296475"/>
<keyword evidence="1" id="KW-0732">Signal</keyword>
<feature type="domain" description="Dystroglycan-type cadherin-like" evidence="2">
    <location>
        <begin position="235"/>
        <end position="325"/>
    </location>
</feature>
<organism evidence="3 4">
    <name type="scientific">Aplosporella prunicola CBS 121167</name>
    <dbReference type="NCBI Taxonomy" id="1176127"/>
    <lineage>
        <taxon>Eukaryota</taxon>
        <taxon>Fungi</taxon>
        <taxon>Dikarya</taxon>
        <taxon>Ascomycota</taxon>
        <taxon>Pezizomycotina</taxon>
        <taxon>Dothideomycetes</taxon>
        <taxon>Dothideomycetes incertae sedis</taxon>
        <taxon>Botryosphaeriales</taxon>
        <taxon>Aplosporellaceae</taxon>
        <taxon>Aplosporella</taxon>
    </lineage>
</organism>
<dbReference type="InterPro" id="IPR006644">
    <property type="entry name" value="Cadg"/>
</dbReference>
<reference evidence="3" key="1">
    <citation type="journal article" date="2020" name="Stud. Mycol.">
        <title>101 Dothideomycetes genomes: a test case for predicting lifestyles and emergence of pathogens.</title>
        <authorList>
            <person name="Haridas S."/>
            <person name="Albert R."/>
            <person name="Binder M."/>
            <person name="Bloem J."/>
            <person name="Labutti K."/>
            <person name="Salamov A."/>
            <person name="Andreopoulos B."/>
            <person name="Baker S."/>
            <person name="Barry K."/>
            <person name="Bills G."/>
            <person name="Bluhm B."/>
            <person name="Cannon C."/>
            <person name="Castanera R."/>
            <person name="Culley D."/>
            <person name="Daum C."/>
            <person name="Ezra D."/>
            <person name="Gonzalez J."/>
            <person name="Henrissat B."/>
            <person name="Kuo A."/>
            <person name="Liang C."/>
            <person name="Lipzen A."/>
            <person name="Lutzoni F."/>
            <person name="Magnuson J."/>
            <person name="Mondo S."/>
            <person name="Nolan M."/>
            <person name="Ohm R."/>
            <person name="Pangilinan J."/>
            <person name="Park H.-J."/>
            <person name="Ramirez L."/>
            <person name="Alfaro M."/>
            <person name="Sun H."/>
            <person name="Tritt A."/>
            <person name="Yoshinaga Y."/>
            <person name="Zwiers L.-H."/>
            <person name="Turgeon B."/>
            <person name="Goodwin S."/>
            <person name="Spatafora J."/>
            <person name="Crous P."/>
            <person name="Grigoriev I."/>
        </authorList>
    </citation>
    <scope>NUCLEOTIDE SEQUENCE</scope>
    <source>
        <strain evidence="3">CBS 121167</strain>
    </source>
</reference>
<sequence length="413" mass="44162">MLPFAVLFLLAGVASGTLTVSFPINSQVPPVARVFQPFSFQFSDTTFASATGPLQYALSENPSWLSLDAADRKLWGTPSPSDTGSVDFTVIATDTTGSVSMRSTLLVATDSPPHVGANVTESLLKAGKLSGTTTLALYPSTEFTVGFPDDTFTSSDGKNVSYYATMSNHTPLPAWVIFKPEELSFSGTTPTFSAFPQNFEILLIASDAPGFAGASLKFSIVISNHQFVFSERQQTVDTTPGEAIEVMNLKGLLSLDDQKVGDSDLQSATAEAPSWLSFDQKTLSMRGTAPKDVQSADVTVSVTDKFGDIANTTVQFSVRPETTTGQVGTIDVVPGEPVNYPLKSLLPDRTDSKVSVDFGDAAKWLQLDQDTMTIRGTIPSSVEPQTIRAKFSITVPDGPQNDPKPFDIVVKRA</sequence>
<dbReference type="OrthoDB" id="41532at2759"/>
<dbReference type="SUPFAM" id="SSF49313">
    <property type="entry name" value="Cadherin-like"/>
    <property type="match status" value="3"/>
</dbReference>
<dbReference type="InterPro" id="IPR013783">
    <property type="entry name" value="Ig-like_fold"/>
</dbReference>
<protein>
    <recommendedName>
        <fullName evidence="2">Dystroglycan-type cadherin-like domain-containing protein</fullName>
    </recommendedName>
</protein>
<dbReference type="EMBL" id="ML995484">
    <property type="protein sequence ID" value="KAF2142568.1"/>
    <property type="molecule type" value="Genomic_DNA"/>
</dbReference>
<accession>A0A6A6BG67</accession>
<dbReference type="SMART" id="SM00736">
    <property type="entry name" value="CADG"/>
    <property type="match status" value="3"/>
</dbReference>
<feature type="non-terminal residue" evidence="3">
    <location>
        <position position="413"/>
    </location>
</feature>
<dbReference type="GO" id="GO:0005509">
    <property type="term" value="F:calcium ion binding"/>
    <property type="evidence" value="ECO:0007669"/>
    <property type="project" value="InterPro"/>
</dbReference>
<feature type="domain" description="Dystroglycan-type cadherin-like" evidence="2">
    <location>
        <begin position="19"/>
        <end position="114"/>
    </location>
</feature>
<dbReference type="InterPro" id="IPR015919">
    <property type="entry name" value="Cadherin-like_sf"/>
</dbReference>
<proteinExistence type="predicted"/>
<evidence type="ECO:0000256" key="1">
    <source>
        <dbReference type="SAM" id="SignalP"/>
    </source>
</evidence>
<dbReference type="GO" id="GO:0016020">
    <property type="term" value="C:membrane"/>
    <property type="evidence" value="ECO:0007669"/>
    <property type="project" value="InterPro"/>
</dbReference>
<dbReference type="AlphaFoldDB" id="A0A6A6BG67"/>
<dbReference type="Proteomes" id="UP000799438">
    <property type="component" value="Unassembled WGS sequence"/>
</dbReference>
<evidence type="ECO:0000259" key="2">
    <source>
        <dbReference type="SMART" id="SM00736"/>
    </source>
</evidence>
<feature type="chain" id="PRO_5025343233" description="Dystroglycan-type cadherin-like domain-containing protein" evidence="1">
    <location>
        <begin position="17"/>
        <end position="413"/>
    </location>
</feature>
<dbReference type="Pfam" id="PF05345">
    <property type="entry name" value="He_PIG"/>
    <property type="match status" value="4"/>
</dbReference>
<evidence type="ECO:0000313" key="3">
    <source>
        <dbReference type="EMBL" id="KAF2142568.1"/>
    </source>
</evidence>
<dbReference type="Gene3D" id="2.60.40.10">
    <property type="entry name" value="Immunoglobulins"/>
    <property type="match status" value="3"/>
</dbReference>
<evidence type="ECO:0000313" key="4">
    <source>
        <dbReference type="Proteomes" id="UP000799438"/>
    </source>
</evidence>
<gene>
    <name evidence="3" type="ORF">K452DRAFT_270323</name>
</gene>
<keyword evidence="4" id="KW-1185">Reference proteome</keyword>